<dbReference type="GO" id="GO:0000287">
    <property type="term" value="F:magnesium ion binding"/>
    <property type="evidence" value="ECO:0007669"/>
    <property type="project" value="UniProtKB-UniRule"/>
</dbReference>
<name>A0A0R1QTI1_9LACO</name>
<dbReference type="InterPro" id="IPR023865">
    <property type="entry name" value="Aliphatic_acid_kinase_CS"/>
</dbReference>
<dbReference type="GO" id="GO:0008776">
    <property type="term" value="F:acetate kinase activity"/>
    <property type="evidence" value="ECO:0007669"/>
    <property type="project" value="UniProtKB-UniRule"/>
</dbReference>
<feature type="active site" description="Proton donor/acceptor" evidence="6">
    <location>
        <position position="147"/>
    </location>
</feature>
<dbReference type="OrthoDB" id="9802453at2"/>
<keyword evidence="6" id="KW-0963">Cytoplasm</keyword>
<feature type="binding site" evidence="6">
    <location>
        <position position="90"/>
    </location>
    <ligand>
        <name>substrate</name>
    </ligand>
</feature>
<dbReference type="GO" id="GO:0005524">
    <property type="term" value="F:ATP binding"/>
    <property type="evidence" value="ECO:0007669"/>
    <property type="project" value="UniProtKB-KW"/>
</dbReference>
<evidence type="ECO:0000256" key="7">
    <source>
        <dbReference type="RuleBase" id="RU003835"/>
    </source>
</evidence>
<evidence type="ECO:0000313" key="8">
    <source>
        <dbReference type="EMBL" id="KRL46084.1"/>
    </source>
</evidence>
<comment type="pathway">
    <text evidence="6">Metabolic intermediate biosynthesis; acetyl-CoA biosynthesis; acetyl-CoA from acetate: step 1/2.</text>
</comment>
<dbReference type="UniPathway" id="UPA00340">
    <property type="reaction ID" value="UER00458"/>
</dbReference>
<dbReference type="PROSITE" id="PS01076">
    <property type="entry name" value="ACETATE_KINASE_2"/>
    <property type="match status" value="1"/>
</dbReference>
<dbReference type="InterPro" id="IPR000890">
    <property type="entry name" value="Aliphatic_acid_kin_short-chain"/>
</dbReference>
<dbReference type="GO" id="GO:0005737">
    <property type="term" value="C:cytoplasm"/>
    <property type="evidence" value="ECO:0007669"/>
    <property type="project" value="UniProtKB-SubCell"/>
</dbReference>
<evidence type="ECO:0000256" key="3">
    <source>
        <dbReference type="ARBA" id="ARBA00022741"/>
    </source>
</evidence>
<evidence type="ECO:0000256" key="5">
    <source>
        <dbReference type="ARBA" id="ARBA00022840"/>
    </source>
</evidence>
<keyword evidence="6" id="KW-0460">Magnesium</keyword>
<dbReference type="RefSeq" id="WP_056963241.1">
    <property type="nucleotide sequence ID" value="NZ_AZEU01000114.1"/>
</dbReference>
<evidence type="ECO:0000256" key="2">
    <source>
        <dbReference type="ARBA" id="ARBA00022679"/>
    </source>
</evidence>
<dbReference type="EMBL" id="AZEU01000114">
    <property type="protein sequence ID" value="KRL46084.1"/>
    <property type="molecule type" value="Genomic_DNA"/>
</dbReference>
<dbReference type="EC" id="2.7.2.1" evidence="6"/>
<feature type="binding site" evidence="6">
    <location>
        <begin position="207"/>
        <end position="211"/>
    </location>
    <ligand>
        <name>ATP</name>
        <dbReference type="ChEBI" id="CHEBI:30616"/>
    </ligand>
</feature>
<evidence type="ECO:0000256" key="1">
    <source>
        <dbReference type="ARBA" id="ARBA00008748"/>
    </source>
</evidence>
<dbReference type="Proteomes" id="UP000051790">
    <property type="component" value="Unassembled WGS sequence"/>
</dbReference>
<proteinExistence type="inferred from homology"/>
<dbReference type="GO" id="GO:0006083">
    <property type="term" value="P:acetate metabolic process"/>
    <property type="evidence" value="ECO:0007669"/>
    <property type="project" value="TreeGrafter"/>
</dbReference>
<dbReference type="NCBIfam" id="TIGR00016">
    <property type="entry name" value="ackA"/>
    <property type="match status" value="1"/>
</dbReference>
<feature type="binding site" evidence="6">
    <location>
        <position position="8"/>
    </location>
    <ligand>
        <name>Mg(2+)</name>
        <dbReference type="ChEBI" id="CHEBI:18420"/>
    </ligand>
</feature>
<keyword evidence="5 6" id="KW-0067">ATP-binding</keyword>
<organism evidence="8 9">
    <name type="scientific">Lacticaseibacillus manihotivorans DSM 13343 = JCM 12514</name>
    <dbReference type="NCBI Taxonomy" id="1423769"/>
    <lineage>
        <taxon>Bacteria</taxon>
        <taxon>Bacillati</taxon>
        <taxon>Bacillota</taxon>
        <taxon>Bacilli</taxon>
        <taxon>Lactobacillales</taxon>
        <taxon>Lactobacillaceae</taxon>
        <taxon>Lacticaseibacillus</taxon>
    </lineage>
</organism>
<feature type="site" description="Transition state stabilizer" evidence="6">
    <location>
        <position position="240"/>
    </location>
</feature>
<evidence type="ECO:0000256" key="6">
    <source>
        <dbReference type="HAMAP-Rule" id="MF_00020"/>
    </source>
</evidence>
<protein>
    <recommendedName>
        <fullName evidence="6">Acetate kinase</fullName>
        <ecNumber evidence="6">2.7.2.1</ecNumber>
    </recommendedName>
    <alternativeName>
        <fullName evidence="6">Acetokinase</fullName>
    </alternativeName>
</protein>
<dbReference type="PANTHER" id="PTHR21060:SF15">
    <property type="entry name" value="ACETATE KINASE-RELATED"/>
    <property type="match status" value="1"/>
</dbReference>
<evidence type="ECO:0000313" key="9">
    <source>
        <dbReference type="Proteomes" id="UP000051790"/>
    </source>
</evidence>
<dbReference type="SUPFAM" id="SSF53067">
    <property type="entry name" value="Actin-like ATPase domain"/>
    <property type="match status" value="2"/>
</dbReference>
<sequence length="395" mass="42923">MAKILAINAGSSTLKWQLFLMPEEKVLAKGLIDRMGMRQSSITMSVNDQVVIKRDQDMPTIAAAVAAVMNALKESGVIHDLTELKGVGHRIVAGGEVFSESAILDHQALAQVDALAEYAPLHNPPEAAAVRAFAHRLPRVPQVGVFDTAFHASMPAVNYRYAIKQEFYEQFGARKYGAHGTSHRYVASRAAALLNRPLNELNLVSMHLGSGASVTAIKNGRSYDTSMGFTPVAGLAMSTRSGDIDPSLVLFLMQKLHLHDPQKMIDILNRESGLLALSGLSPDMRELQAAAPNNPDARLALDVFNNRVIKYVASYLAELGHADGLIFTAGIGEHDEDVRREVIAGLSIFGVKLDEQANRDPHGETLISTPDSTIPVFMIPTNEELMIARDVMQLV</sequence>
<keyword evidence="4 6" id="KW-0418">Kinase</keyword>
<keyword evidence="3 6" id="KW-0547">Nucleotide-binding</keyword>
<feature type="binding site" evidence="6">
    <location>
        <position position="383"/>
    </location>
    <ligand>
        <name>Mg(2+)</name>
        <dbReference type="ChEBI" id="CHEBI:18420"/>
    </ligand>
</feature>
<dbReference type="CDD" id="cd24010">
    <property type="entry name" value="ASKHA_NBD_AcK_PK"/>
    <property type="match status" value="1"/>
</dbReference>
<dbReference type="AlphaFoldDB" id="A0A0R1QTI1"/>
<comment type="catalytic activity">
    <reaction evidence="6">
        <text>acetate + ATP = acetyl phosphate + ADP</text>
        <dbReference type="Rhea" id="RHEA:11352"/>
        <dbReference type="ChEBI" id="CHEBI:22191"/>
        <dbReference type="ChEBI" id="CHEBI:30089"/>
        <dbReference type="ChEBI" id="CHEBI:30616"/>
        <dbReference type="ChEBI" id="CHEBI:456216"/>
        <dbReference type="EC" id="2.7.2.1"/>
    </reaction>
</comment>
<comment type="cofactor">
    <cofactor evidence="6">
        <name>Mg(2+)</name>
        <dbReference type="ChEBI" id="CHEBI:18420"/>
    </cofactor>
    <cofactor evidence="6">
        <name>Mn(2+)</name>
        <dbReference type="ChEBI" id="CHEBI:29035"/>
    </cofactor>
    <text evidence="6">Mg(2+). Can also accept Mn(2+).</text>
</comment>
<gene>
    <name evidence="6" type="primary">ackA</name>
    <name evidence="8" type="ORF">FD01_GL000537</name>
</gene>
<feature type="binding site" evidence="6">
    <location>
        <begin position="330"/>
        <end position="334"/>
    </location>
    <ligand>
        <name>ATP</name>
        <dbReference type="ChEBI" id="CHEBI:30616"/>
    </ligand>
</feature>
<dbReference type="PRINTS" id="PR00471">
    <property type="entry name" value="ACETATEKNASE"/>
</dbReference>
<dbReference type="HAMAP" id="MF_00020">
    <property type="entry name" value="Acetate_kinase"/>
    <property type="match status" value="1"/>
</dbReference>
<reference evidence="8 9" key="1">
    <citation type="journal article" date="2015" name="Genome Announc.">
        <title>Expanding the biotechnology potential of lactobacilli through comparative genomics of 213 strains and associated genera.</title>
        <authorList>
            <person name="Sun Z."/>
            <person name="Harris H.M."/>
            <person name="McCann A."/>
            <person name="Guo C."/>
            <person name="Argimon S."/>
            <person name="Zhang W."/>
            <person name="Yang X."/>
            <person name="Jeffery I.B."/>
            <person name="Cooney J.C."/>
            <person name="Kagawa T.F."/>
            <person name="Liu W."/>
            <person name="Song Y."/>
            <person name="Salvetti E."/>
            <person name="Wrobel A."/>
            <person name="Rasinkangas P."/>
            <person name="Parkhill J."/>
            <person name="Rea M.C."/>
            <person name="O'Sullivan O."/>
            <person name="Ritari J."/>
            <person name="Douillard F.P."/>
            <person name="Paul Ross R."/>
            <person name="Yang R."/>
            <person name="Briner A.E."/>
            <person name="Felis G.E."/>
            <person name="de Vos W.M."/>
            <person name="Barrangou R."/>
            <person name="Klaenhammer T.R."/>
            <person name="Caufield P.W."/>
            <person name="Cui Y."/>
            <person name="Zhang H."/>
            <person name="O'Toole P.W."/>
        </authorList>
    </citation>
    <scope>NUCLEOTIDE SEQUENCE [LARGE SCALE GENOMIC DNA]</scope>
    <source>
        <strain evidence="8 9">DSM 13343</strain>
    </source>
</reference>
<dbReference type="InterPro" id="IPR043129">
    <property type="entry name" value="ATPase_NBD"/>
</dbReference>
<feature type="site" description="Transition state stabilizer" evidence="6">
    <location>
        <position position="179"/>
    </location>
</feature>
<dbReference type="Gene3D" id="3.30.420.40">
    <property type="match status" value="2"/>
</dbReference>
<dbReference type="PIRSF" id="PIRSF000722">
    <property type="entry name" value="Acetate_prop_kin"/>
    <property type="match status" value="1"/>
</dbReference>
<comment type="subcellular location">
    <subcellularLocation>
        <location evidence="6">Cytoplasm</location>
    </subcellularLocation>
</comment>
<comment type="function">
    <text evidence="6">Catalyzes the formation of acetyl phosphate from acetate and ATP. Can also catalyze the reverse reaction.</text>
</comment>
<keyword evidence="2 6" id="KW-0808">Transferase</keyword>
<feature type="binding site" evidence="6">
    <location>
        <begin position="283"/>
        <end position="285"/>
    </location>
    <ligand>
        <name>ATP</name>
        <dbReference type="ChEBI" id="CHEBI:30616"/>
    </ligand>
</feature>
<accession>A0A0R1QTI1</accession>
<feature type="binding site" evidence="6">
    <location>
        <position position="15"/>
    </location>
    <ligand>
        <name>ATP</name>
        <dbReference type="ChEBI" id="CHEBI:30616"/>
    </ligand>
</feature>
<keyword evidence="9" id="KW-1185">Reference proteome</keyword>
<dbReference type="InterPro" id="IPR004372">
    <property type="entry name" value="Ac/propionate_kinase"/>
</dbReference>
<dbReference type="GO" id="GO:0006085">
    <property type="term" value="P:acetyl-CoA biosynthetic process"/>
    <property type="evidence" value="ECO:0007669"/>
    <property type="project" value="UniProtKB-UniRule"/>
</dbReference>
<comment type="subunit">
    <text evidence="6">Homodimer.</text>
</comment>
<keyword evidence="6" id="KW-0479">Metal-binding</keyword>
<comment type="similarity">
    <text evidence="1 6 7">Belongs to the acetokinase family.</text>
</comment>
<dbReference type="Pfam" id="PF00871">
    <property type="entry name" value="Acetate_kinase"/>
    <property type="match status" value="1"/>
</dbReference>
<dbReference type="PANTHER" id="PTHR21060">
    <property type="entry name" value="ACETATE KINASE"/>
    <property type="match status" value="1"/>
</dbReference>
<comment type="caution">
    <text evidence="8">The sequence shown here is derived from an EMBL/GenBank/DDBJ whole genome shotgun (WGS) entry which is preliminary data.</text>
</comment>
<evidence type="ECO:0000256" key="4">
    <source>
        <dbReference type="ARBA" id="ARBA00022777"/>
    </source>
</evidence>
<dbReference type="PROSITE" id="PS01075">
    <property type="entry name" value="ACETATE_KINASE_1"/>
    <property type="match status" value="1"/>
</dbReference>
<dbReference type="PATRIC" id="fig|1423769.4.peg.571"/>